<accession>A0A433CYV9</accession>
<dbReference type="Gene3D" id="3.30.40.10">
    <property type="entry name" value="Zinc/RING finger domain, C3HC4 (zinc finger)"/>
    <property type="match status" value="1"/>
</dbReference>
<dbReference type="Pfam" id="PF01485">
    <property type="entry name" value="IBR"/>
    <property type="match status" value="1"/>
</dbReference>
<reference evidence="13 14" key="1">
    <citation type="journal article" date="2018" name="New Phytol.">
        <title>Phylogenomics of Endogonaceae and evolution of mycorrhizas within Mucoromycota.</title>
        <authorList>
            <person name="Chang Y."/>
            <person name="Desiro A."/>
            <person name="Na H."/>
            <person name="Sandor L."/>
            <person name="Lipzen A."/>
            <person name="Clum A."/>
            <person name="Barry K."/>
            <person name="Grigoriev I.V."/>
            <person name="Martin F.M."/>
            <person name="Stajich J.E."/>
            <person name="Smith M.E."/>
            <person name="Bonito G."/>
            <person name="Spatafora J.W."/>
        </authorList>
    </citation>
    <scope>NUCLEOTIDE SEQUENCE [LARGE SCALE GENOMIC DNA]</scope>
    <source>
        <strain evidence="13 14">GMNB39</strain>
    </source>
</reference>
<feature type="compositionally biased region" description="Low complexity" evidence="10">
    <location>
        <begin position="150"/>
        <end position="168"/>
    </location>
</feature>
<keyword evidence="7" id="KW-0833">Ubl conjugation pathway</keyword>
<evidence type="ECO:0000256" key="7">
    <source>
        <dbReference type="ARBA" id="ARBA00022786"/>
    </source>
</evidence>
<dbReference type="InterPro" id="IPR031127">
    <property type="entry name" value="E3_UB_ligase_RBR"/>
</dbReference>
<evidence type="ECO:0000313" key="13">
    <source>
        <dbReference type="EMBL" id="RUP43770.1"/>
    </source>
</evidence>
<keyword evidence="8" id="KW-0862">Zinc</keyword>
<keyword evidence="6 9" id="KW-0863">Zinc-finger</keyword>
<evidence type="ECO:0000256" key="3">
    <source>
        <dbReference type="ARBA" id="ARBA00022679"/>
    </source>
</evidence>
<feature type="region of interest" description="Disordered" evidence="10">
    <location>
        <begin position="1"/>
        <end position="84"/>
    </location>
</feature>
<dbReference type="InterPro" id="IPR044066">
    <property type="entry name" value="TRIAD_supradom"/>
</dbReference>
<dbReference type="OrthoDB" id="1431934at2759"/>
<evidence type="ECO:0000259" key="12">
    <source>
        <dbReference type="PROSITE" id="PS51873"/>
    </source>
</evidence>
<evidence type="ECO:0000256" key="2">
    <source>
        <dbReference type="ARBA" id="ARBA00012251"/>
    </source>
</evidence>
<evidence type="ECO:0000313" key="14">
    <source>
        <dbReference type="Proteomes" id="UP000268093"/>
    </source>
</evidence>
<dbReference type="EMBL" id="RBNI01010345">
    <property type="protein sequence ID" value="RUP43770.1"/>
    <property type="molecule type" value="Genomic_DNA"/>
</dbReference>
<dbReference type="InterPro" id="IPR001841">
    <property type="entry name" value="Znf_RING"/>
</dbReference>
<evidence type="ECO:0000256" key="1">
    <source>
        <dbReference type="ARBA" id="ARBA00001798"/>
    </source>
</evidence>
<feature type="region of interest" description="Disordered" evidence="10">
    <location>
        <begin position="451"/>
        <end position="472"/>
    </location>
</feature>
<proteinExistence type="predicted"/>
<feature type="domain" description="RING-type" evidence="12">
    <location>
        <begin position="573"/>
        <end position="735"/>
    </location>
</feature>
<comment type="caution">
    <text evidence="13">The sequence shown here is derived from an EMBL/GenBank/DDBJ whole genome shotgun (WGS) entry which is preliminary data.</text>
</comment>
<evidence type="ECO:0000256" key="6">
    <source>
        <dbReference type="ARBA" id="ARBA00022771"/>
    </source>
</evidence>
<dbReference type="PROSITE" id="PS00518">
    <property type="entry name" value="ZF_RING_1"/>
    <property type="match status" value="1"/>
</dbReference>
<keyword evidence="4" id="KW-0479">Metal-binding</keyword>
<dbReference type="PROSITE" id="PS51873">
    <property type="entry name" value="TRIAD"/>
    <property type="match status" value="1"/>
</dbReference>
<dbReference type="Proteomes" id="UP000268093">
    <property type="component" value="Unassembled WGS sequence"/>
</dbReference>
<sequence>MITEEPQDGPSVTKRNTAEANLAPELPPYLPGTPEALTTPVLPPEHELEANVARDLTAPPPIHELDANVSNDLTTPSLPPEHNLNANVAENLTAPPFSPHELNAKVAEDLTMPPLPPKHGPNAPQPPPPPYQSTAEVSPLLPRHDLSTNAATAPTPKPTPITAGGSPSPVSPPSIPLPNTGPPISTCPPCTTQVVTSRGLSQYTTGASSSCIPSCLEASLQLLHGSPLSQSTLDITLKAGSRYRGASHIEASELQSSLSRYRGALELISEHHYPLTALPALVSDLVAEARRLDRPVAAVVTKPPESIMVAAHPNSGGMALFDSHPRPDVHPEGAAFVLFDEPPSLVTYLRHLFPGPREMGLGNLDAYTATILGSVSVLTFRGTAEKVETTLDERKLVTLEMQYDNFALQQENMRLSEQLESVKRESRHAAENLKTVIRKLKEELMAMRLQTQESDARKEGSSEQPKSGIKNRMVQMLRPSAESSQQRSPVERQQVGLLYEQQRDPSGLPRTPIQRPDWVSSYDSDLELAQQLSLKEQAREQLKRDQAVAMRLQEEFAVEESRLYSQPEASPRNIPKCSICGWHPAYNIFHIAECGHSICVACATRHVQTTMRTEGPFPCRCPCCKSSDIPQHMILSVLGEQDRVIWLNMERKRGIANYGEVVNCKNAKCGKPVGRADAKMSCPHCGYEWCEECELNVWHAGMTCAQYLVWKVSNVNEKTNEVVSSGEFKKCPSTY</sequence>
<feature type="compositionally biased region" description="Pro residues" evidence="10">
    <location>
        <begin position="169"/>
        <end position="181"/>
    </location>
</feature>
<evidence type="ECO:0000256" key="9">
    <source>
        <dbReference type="PROSITE-ProRule" id="PRU00175"/>
    </source>
</evidence>
<evidence type="ECO:0000256" key="10">
    <source>
        <dbReference type="SAM" id="MobiDB-lite"/>
    </source>
</evidence>
<name>A0A433CYV9_9FUNG</name>
<dbReference type="InterPro" id="IPR002867">
    <property type="entry name" value="IBR_dom"/>
</dbReference>
<comment type="catalytic activity">
    <reaction evidence="1">
        <text>[E2 ubiquitin-conjugating enzyme]-S-ubiquitinyl-L-cysteine + [acceptor protein]-L-lysine = [E2 ubiquitin-conjugating enzyme]-L-cysteine + [acceptor protein]-N(6)-ubiquitinyl-L-lysine.</text>
        <dbReference type="EC" id="2.3.2.31"/>
    </reaction>
</comment>
<dbReference type="PANTHER" id="PTHR11685">
    <property type="entry name" value="RBR FAMILY RING FINGER AND IBR DOMAIN-CONTAINING"/>
    <property type="match status" value="1"/>
</dbReference>
<keyword evidence="5" id="KW-0677">Repeat</keyword>
<dbReference type="EC" id="2.3.2.31" evidence="2"/>
<evidence type="ECO:0000259" key="11">
    <source>
        <dbReference type="PROSITE" id="PS50089"/>
    </source>
</evidence>
<dbReference type="AlphaFoldDB" id="A0A433CYV9"/>
<dbReference type="GO" id="GO:0008270">
    <property type="term" value="F:zinc ion binding"/>
    <property type="evidence" value="ECO:0007669"/>
    <property type="project" value="UniProtKB-KW"/>
</dbReference>
<gene>
    <name evidence="13" type="ORF">BC936DRAFT_136757</name>
</gene>
<dbReference type="GO" id="GO:0061630">
    <property type="term" value="F:ubiquitin protein ligase activity"/>
    <property type="evidence" value="ECO:0007669"/>
    <property type="project" value="UniProtKB-EC"/>
</dbReference>
<protein>
    <recommendedName>
        <fullName evidence="2">RBR-type E3 ubiquitin transferase</fullName>
        <ecNumber evidence="2">2.3.2.31</ecNumber>
    </recommendedName>
</protein>
<dbReference type="InterPro" id="IPR013083">
    <property type="entry name" value="Znf_RING/FYVE/PHD"/>
</dbReference>
<dbReference type="CDD" id="cd20335">
    <property type="entry name" value="BRcat_RBR"/>
    <property type="match status" value="1"/>
</dbReference>
<keyword evidence="3" id="KW-0808">Transferase</keyword>
<keyword evidence="14" id="KW-1185">Reference proteome</keyword>
<evidence type="ECO:0000256" key="8">
    <source>
        <dbReference type="ARBA" id="ARBA00022833"/>
    </source>
</evidence>
<feature type="domain" description="RING-type" evidence="11">
    <location>
        <begin position="577"/>
        <end position="625"/>
    </location>
</feature>
<dbReference type="PROSITE" id="PS50089">
    <property type="entry name" value="ZF_RING_2"/>
    <property type="match status" value="1"/>
</dbReference>
<evidence type="ECO:0000256" key="5">
    <source>
        <dbReference type="ARBA" id="ARBA00022737"/>
    </source>
</evidence>
<organism evidence="13 14">
    <name type="scientific">Jimgerdemannia flammicorona</name>
    <dbReference type="NCBI Taxonomy" id="994334"/>
    <lineage>
        <taxon>Eukaryota</taxon>
        <taxon>Fungi</taxon>
        <taxon>Fungi incertae sedis</taxon>
        <taxon>Mucoromycota</taxon>
        <taxon>Mucoromycotina</taxon>
        <taxon>Endogonomycetes</taxon>
        <taxon>Endogonales</taxon>
        <taxon>Endogonaceae</taxon>
        <taxon>Jimgerdemannia</taxon>
    </lineage>
</organism>
<dbReference type="GO" id="GO:0016567">
    <property type="term" value="P:protein ubiquitination"/>
    <property type="evidence" value="ECO:0007669"/>
    <property type="project" value="InterPro"/>
</dbReference>
<feature type="region of interest" description="Disordered" evidence="10">
    <location>
        <begin position="110"/>
        <end position="184"/>
    </location>
</feature>
<feature type="compositionally biased region" description="Pro residues" evidence="10">
    <location>
        <begin position="113"/>
        <end position="131"/>
    </location>
</feature>
<dbReference type="SUPFAM" id="SSF57850">
    <property type="entry name" value="RING/U-box"/>
    <property type="match status" value="1"/>
</dbReference>
<dbReference type="InterPro" id="IPR017907">
    <property type="entry name" value="Znf_RING_CS"/>
</dbReference>
<evidence type="ECO:0000256" key="4">
    <source>
        <dbReference type="ARBA" id="ARBA00022723"/>
    </source>
</evidence>